<sequence>MTGAVTKCIVPGQDKNGLWHVYAGKQPRDFEGAHCDECATSGASGTCDADPLLGFACSECVKKMKKNGRKKCMVNGKEMGARPNLRQGVEAWFRRQCDTCSNPKARKNQAGCSWLNNRDAWGTPCLQCQDRGFTCWDQGVIVGAIPETTAPQEWTVSHQLGGSWAEVRPSTPWRKACRECVANGNHCRATADGAAFACNRCFQLGIDCVESGGEGEHYPLFDLSRIGIGNFLPFHACDRCKEAGRNCDHQRPCDSCVDNGEQELCKDTPGEGNNKAPSCFAGRLHDKAGPLYYLALGYGAGGVNDVKDGSQLEHWIGPPFPMYQMEGDNNGDGTEDHNRMAIVSLVQNQRRALKPEGIPPHGALEGNLGTKRPSELTAEELRQKLGENWPEIYPMNQHKEYQTVLQEAPTKRRAVVVEMTAARTRRRARGNTAAAPAAGAPAAAPVVPSNGPPVQVLPQGQGQGQGGLMGAGGPQGGVD</sequence>
<protein>
    <submittedName>
        <fullName evidence="2">Uncharacterized protein</fullName>
    </submittedName>
</protein>
<gene>
    <name evidence="2" type="ORF">CDD80_1250</name>
</gene>
<comment type="caution">
    <text evidence="2">The sequence shown here is derived from an EMBL/GenBank/DDBJ whole genome shotgun (WGS) entry which is preliminary data.</text>
</comment>
<feature type="compositionally biased region" description="Low complexity" evidence="1">
    <location>
        <begin position="430"/>
        <end position="460"/>
    </location>
</feature>
<organism evidence="2 3">
    <name type="scientific">Ophiocordyceps camponoti-rufipedis</name>
    <dbReference type="NCBI Taxonomy" id="2004952"/>
    <lineage>
        <taxon>Eukaryota</taxon>
        <taxon>Fungi</taxon>
        <taxon>Dikarya</taxon>
        <taxon>Ascomycota</taxon>
        <taxon>Pezizomycotina</taxon>
        <taxon>Sordariomycetes</taxon>
        <taxon>Hypocreomycetidae</taxon>
        <taxon>Hypocreales</taxon>
        <taxon>Ophiocordycipitaceae</taxon>
        <taxon>Ophiocordyceps</taxon>
    </lineage>
</organism>
<evidence type="ECO:0000313" key="2">
    <source>
        <dbReference type="EMBL" id="PHH63245.1"/>
    </source>
</evidence>
<dbReference type="OrthoDB" id="5232836at2759"/>
<dbReference type="AlphaFoldDB" id="A0A2C5Y170"/>
<dbReference type="EMBL" id="NJES01001490">
    <property type="protein sequence ID" value="PHH63245.1"/>
    <property type="molecule type" value="Genomic_DNA"/>
</dbReference>
<evidence type="ECO:0000313" key="3">
    <source>
        <dbReference type="Proteomes" id="UP000226431"/>
    </source>
</evidence>
<proteinExistence type="predicted"/>
<keyword evidence="3" id="KW-1185">Reference proteome</keyword>
<evidence type="ECO:0000256" key="1">
    <source>
        <dbReference type="SAM" id="MobiDB-lite"/>
    </source>
</evidence>
<dbReference type="Proteomes" id="UP000226431">
    <property type="component" value="Unassembled WGS sequence"/>
</dbReference>
<accession>A0A2C5Y170</accession>
<dbReference type="STRING" id="2004952.A0A2C5Y170"/>
<reference evidence="2 3" key="1">
    <citation type="submission" date="2017-06" db="EMBL/GenBank/DDBJ databases">
        <title>Ant-infecting Ophiocordyceps genomes reveal a high diversity of potential behavioral manipulation genes and a possible major role for enterotoxins.</title>
        <authorList>
            <person name="De Bekker C."/>
            <person name="Evans H.C."/>
            <person name="Brachmann A."/>
            <person name="Hughes D.P."/>
        </authorList>
    </citation>
    <scope>NUCLEOTIDE SEQUENCE [LARGE SCALE GENOMIC DNA]</scope>
    <source>
        <strain evidence="2 3">Map16</strain>
    </source>
</reference>
<feature type="region of interest" description="Disordered" evidence="1">
    <location>
        <begin position="423"/>
        <end position="479"/>
    </location>
</feature>
<name>A0A2C5Y170_9HYPO</name>
<feature type="compositionally biased region" description="Gly residues" evidence="1">
    <location>
        <begin position="461"/>
        <end position="479"/>
    </location>
</feature>